<dbReference type="InterPro" id="IPR029044">
    <property type="entry name" value="Nucleotide-diphossugar_trans"/>
</dbReference>
<dbReference type="Gene3D" id="3.90.550.20">
    <property type="match status" value="1"/>
</dbReference>
<keyword evidence="4" id="KW-1185">Reference proteome</keyword>
<keyword evidence="2" id="KW-1133">Transmembrane helix</keyword>
<evidence type="ECO:0008006" key="5">
    <source>
        <dbReference type="Google" id="ProtNLM"/>
    </source>
</evidence>
<name>A0ABD0LA38_9CAEN</name>
<dbReference type="EMBL" id="JACVVK020000067">
    <property type="protein sequence ID" value="KAK7496436.1"/>
    <property type="molecule type" value="Genomic_DNA"/>
</dbReference>
<sequence>MKFHWCRCFYRARSRPQRRRRALWMISLALLAFLMYYNQQALSQLSYNGDAGDFNIQPNEAVGRQPKTFDQERLAEAAPKHKDKRSDEDDDDKSDLRPDLAPATLHFLWCGRRHFEFRHYMAMKRADKLIRPDKIFFHYEALPQVDQEGYFLWFNRTLADVDNILLRPLNYSHCPREGAERYILILDLLERFGGIYIPEDAVLVDFPVHLRSSALVTGVEAKSPTEFQDGLIAGRKKPTTAEELLIVLSLGRQEHSGIQPCGSIDHYNLEEEGDCICVKIQKPLFPADIWDSRTPFATLARVAAYGYSEPRLEHSMRNPIPRIAHYVCIDCEVKFITFLSMRSSVNVAGLNKVYLHGVREPTGKWWEKLRQDSRFVYVHREYPETLYDRAILTPQLAVGIMRVSILLKYGGIYCDDNVLWTRKIPEEYFGYSAVASPDWHLYGSWPDSVNHAVLMAKKNAQYLLKLRGVLHKYRHNQYWFNDHFMAYKIVETHPEIIKLDRHLQVKCLNHNCHPTWQPNYKSGLTQNRPGGHFDWQNDTMSVHWTDTFPELDLDMVKYTSGMIVDVSRHILHTSGIVIQELR</sequence>
<keyword evidence="2" id="KW-0812">Transmembrane</keyword>
<evidence type="ECO:0000313" key="3">
    <source>
        <dbReference type="EMBL" id="KAK7496436.1"/>
    </source>
</evidence>
<feature type="compositionally biased region" description="Basic and acidic residues" evidence="1">
    <location>
        <begin position="74"/>
        <end position="87"/>
    </location>
</feature>
<evidence type="ECO:0000256" key="2">
    <source>
        <dbReference type="SAM" id="Phobius"/>
    </source>
</evidence>
<feature type="transmembrane region" description="Helical" evidence="2">
    <location>
        <begin position="21"/>
        <end position="37"/>
    </location>
</feature>
<dbReference type="PANTHER" id="PTHR46830:SF1">
    <property type="entry name" value="ALPHA-1,4-N-ACETYLGLUCOSAMINYLTRANSFERASE"/>
    <property type="match status" value="1"/>
</dbReference>
<evidence type="ECO:0000256" key="1">
    <source>
        <dbReference type="SAM" id="MobiDB-lite"/>
    </source>
</evidence>
<keyword evidence="2" id="KW-0472">Membrane</keyword>
<gene>
    <name evidence="3" type="ORF">BaRGS_00012358</name>
</gene>
<dbReference type="AlphaFoldDB" id="A0ABD0LA38"/>
<comment type="caution">
    <text evidence="3">The sequence shown here is derived from an EMBL/GenBank/DDBJ whole genome shotgun (WGS) entry which is preliminary data.</text>
</comment>
<dbReference type="Proteomes" id="UP001519460">
    <property type="component" value="Unassembled WGS sequence"/>
</dbReference>
<dbReference type="PANTHER" id="PTHR46830">
    <property type="entry name" value="TRANSFERASE, PUTATIVE-RELATED"/>
    <property type="match status" value="1"/>
</dbReference>
<accession>A0ABD0LA38</accession>
<dbReference type="SUPFAM" id="SSF53448">
    <property type="entry name" value="Nucleotide-diphospho-sugar transferases"/>
    <property type="match status" value="1"/>
</dbReference>
<protein>
    <recommendedName>
        <fullName evidence="5">Glycosyltransferase family 32 protein</fullName>
    </recommendedName>
</protein>
<feature type="region of interest" description="Disordered" evidence="1">
    <location>
        <begin position="74"/>
        <end position="97"/>
    </location>
</feature>
<evidence type="ECO:0000313" key="4">
    <source>
        <dbReference type="Proteomes" id="UP001519460"/>
    </source>
</evidence>
<organism evidence="3 4">
    <name type="scientific">Batillaria attramentaria</name>
    <dbReference type="NCBI Taxonomy" id="370345"/>
    <lineage>
        <taxon>Eukaryota</taxon>
        <taxon>Metazoa</taxon>
        <taxon>Spiralia</taxon>
        <taxon>Lophotrochozoa</taxon>
        <taxon>Mollusca</taxon>
        <taxon>Gastropoda</taxon>
        <taxon>Caenogastropoda</taxon>
        <taxon>Sorbeoconcha</taxon>
        <taxon>Cerithioidea</taxon>
        <taxon>Batillariidae</taxon>
        <taxon>Batillaria</taxon>
    </lineage>
</organism>
<proteinExistence type="predicted"/>
<reference evidence="3 4" key="1">
    <citation type="journal article" date="2023" name="Sci. Data">
        <title>Genome assembly of the Korean intertidal mud-creeper Batillaria attramentaria.</title>
        <authorList>
            <person name="Patra A.K."/>
            <person name="Ho P.T."/>
            <person name="Jun S."/>
            <person name="Lee S.J."/>
            <person name="Kim Y."/>
            <person name="Won Y.J."/>
        </authorList>
    </citation>
    <scope>NUCLEOTIDE SEQUENCE [LARGE SCALE GENOMIC DNA]</scope>
    <source>
        <strain evidence="3">Wonlab-2016</strain>
    </source>
</reference>